<reference evidence="1 2" key="1">
    <citation type="journal article" date="2015" name="Genome Announc.">
        <title>Draft Genome of the Euendolithic (true boring) Cyanobacterium Mastigocoleus testarum strain BC008.</title>
        <authorList>
            <person name="Guida B.S."/>
            <person name="Garcia-Pichel F."/>
        </authorList>
    </citation>
    <scope>NUCLEOTIDE SEQUENCE [LARGE SCALE GENOMIC DNA]</scope>
    <source>
        <strain evidence="1 2">BC008</strain>
    </source>
</reference>
<evidence type="ECO:0000313" key="2">
    <source>
        <dbReference type="Proteomes" id="UP000053372"/>
    </source>
</evidence>
<dbReference type="Proteomes" id="UP000053372">
    <property type="component" value="Unassembled WGS sequence"/>
</dbReference>
<dbReference type="InterPro" id="IPR018247">
    <property type="entry name" value="EF_Hand_1_Ca_BS"/>
</dbReference>
<sequence length="175" mass="18450">MGLFDQIISAVGNPDKQGSMEQIGNIMNTVQQLSGNAGADQSTMQSAMSIIGSFVRSSLQEKRSVEGDEAVQSLVSEHAGTSPDPQAVSSLFSPHMQQQVVGAVSQRTGLDMSAIQGMLPILVPMVLNFLKTGASSQNPQQGNNPVLNSFLDADGDGDVDVADMMQMASRYMGGR</sequence>
<name>A0A0V7ZUE2_9CYAN</name>
<dbReference type="OrthoDB" id="530933at2"/>
<evidence type="ECO:0000313" key="1">
    <source>
        <dbReference type="EMBL" id="KST68277.1"/>
    </source>
</evidence>
<keyword evidence="2" id="KW-1185">Reference proteome</keyword>
<dbReference type="InterPro" id="IPR009282">
    <property type="entry name" value="DUF937"/>
</dbReference>
<proteinExistence type="predicted"/>
<accession>A0A0V7ZUE2</accession>
<dbReference type="Pfam" id="PF06078">
    <property type="entry name" value="DUF937"/>
    <property type="match status" value="1"/>
</dbReference>
<evidence type="ECO:0008006" key="3">
    <source>
        <dbReference type="Google" id="ProtNLM"/>
    </source>
</evidence>
<comment type="caution">
    <text evidence="1">The sequence shown here is derived from an EMBL/GenBank/DDBJ whole genome shotgun (WGS) entry which is preliminary data.</text>
</comment>
<dbReference type="AlphaFoldDB" id="A0A0V7ZUE2"/>
<dbReference type="PROSITE" id="PS00018">
    <property type="entry name" value="EF_HAND_1"/>
    <property type="match status" value="1"/>
</dbReference>
<dbReference type="EMBL" id="LMTZ01000071">
    <property type="protein sequence ID" value="KST68277.1"/>
    <property type="molecule type" value="Genomic_DNA"/>
</dbReference>
<organism evidence="1 2">
    <name type="scientific">Mastigocoleus testarum BC008</name>
    <dbReference type="NCBI Taxonomy" id="371196"/>
    <lineage>
        <taxon>Bacteria</taxon>
        <taxon>Bacillati</taxon>
        <taxon>Cyanobacteriota</taxon>
        <taxon>Cyanophyceae</taxon>
        <taxon>Nostocales</taxon>
        <taxon>Hapalosiphonaceae</taxon>
        <taxon>Mastigocoleus</taxon>
    </lineage>
</organism>
<dbReference type="RefSeq" id="WP_027846104.1">
    <property type="nucleotide sequence ID" value="NZ_LMTZ01000071.1"/>
</dbReference>
<protein>
    <recommendedName>
        <fullName evidence="3">EF-hand domain-containing protein</fullName>
    </recommendedName>
</protein>
<gene>
    <name evidence="1" type="ORF">BC008_00520</name>
</gene>